<evidence type="ECO:0000256" key="9">
    <source>
        <dbReference type="RuleBase" id="RU365067"/>
    </source>
</evidence>
<sequence length="127" mass="13787">LLVSAVAHLVSTFALCTYMSAAGFIVANAINMLFRIGYSWRHIYGFLGNRTPSVASMLPTFSTVVFLIFALIATLFTSLVFGSTPGLSHTVTHVSVGGVLFVLVVAHIISTDHVFQILTHRLQKYAN</sequence>
<dbReference type="InterPro" id="IPR007594">
    <property type="entry name" value="RFT1"/>
</dbReference>
<proteinExistence type="inferred from homology"/>
<evidence type="ECO:0000256" key="4">
    <source>
        <dbReference type="ARBA" id="ARBA00022692"/>
    </source>
</evidence>
<dbReference type="Pfam" id="PF04506">
    <property type="entry name" value="Rft-1"/>
    <property type="match status" value="1"/>
</dbReference>
<evidence type="ECO:0000313" key="11">
    <source>
        <dbReference type="WBParaSite" id="HPBE_0001548601-mRNA-1"/>
    </source>
</evidence>
<dbReference type="AlphaFoldDB" id="A0A183G2G4"/>
<evidence type="ECO:0000256" key="8">
    <source>
        <dbReference type="ARBA" id="ARBA00045912"/>
    </source>
</evidence>
<dbReference type="WBParaSite" id="HPBE_0001548601-mRNA-1">
    <property type="protein sequence ID" value="HPBE_0001548601-mRNA-1"/>
    <property type="gene ID" value="HPBE_0001548601"/>
</dbReference>
<comment type="subcellular location">
    <subcellularLocation>
        <location evidence="1 9">Endoplasmic reticulum membrane</location>
        <topology evidence="1 9">Multi-pass membrane protein</topology>
    </subcellularLocation>
</comment>
<evidence type="ECO:0000256" key="2">
    <source>
        <dbReference type="ARBA" id="ARBA00004922"/>
    </source>
</evidence>
<dbReference type="PANTHER" id="PTHR13117:SF5">
    <property type="entry name" value="PROTEIN RFT1 HOMOLOG"/>
    <property type="match status" value="1"/>
</dbReference>
<dbReference type="Proteomes" id="UP000050761">
    <property type="component" value="Unassembled WGS sequence"/>
</dbReference>
<comment type="function">
    <text evidence="8 9">Intramembrane glycolipid transporter that operates in the biosynthetic pathway of dolichol-linked oligosaccharides, the glycan precursors employed in protein asparagine (N)-glycosylation. The sequential addition of sugars to dolichol pyrophosphate produces dolichol-linked oligosaccharides containing fourteen sugars, including two GlcNAcs, nine mannoses and three glucoses. Once assembled, the oligosaccharide is transferred from the lipid to nascent proteins by oligosaccharyltransferases. The assembly of dolichol-linked oligosaccharides begins on the cytosolic side of the endoplasmic reticulum membrane and finishes in its lumen. RFT1 could mediate the translocation of the cytosolically oriented intermediate DolPP-GlcNAc2Man5, produced by ALG11, into the ER lumen where dolichol-linked oligosaccharides assembly continues. However, the intramembrane lipid transporter activity could not be confirmed in vitro.</text>
</comment>
<keyword evidence="4 9" id="KW-0812">Transmembrane</keyword>
<evidence type="ECO:0000256" key="3">
    <source>
        <dbReference type="ARBA" id="ARBA00010288"/>
    </source>
</evidence>
<keyword evidence="6 9" id="KW-1133">Transmembrane helix</keyword>
<dbReference type="GO" id="GO:0006488">
    <property type="term" value="P:dolichol-linked oligosaccharide biosynthetic process"/>
    <property type="evidence" value="ECO:0007669"/>
    <property type="project" value="InterPro"/>
</dbReference>
<accession>A0A183G2G4</accession>
<evidence type="ECO:0000256" key="5">
    <source>
        <dbReference type="ARBA" id="ARBA00022824"/>
    </source>
</evidence>
<dbReference type="GO" id="GO:0034203">
    <property type="term" value="P:glycolipid translocation"/>
    <property type="evidence" value="ECO:0007669"/>
    <property type="project" value="TreeGrafter"/>
</dbReference>
<keyword evidence="5" id="KW-0256">Endoplasmic reticulum</keyword>
<comment type="similarity">
    <text evidence="3 9">Belongs to the RFT1 family.</text>
</comment>
<dbReference type="GO" id="GO:0005789">
    <property type="term" value="C:endoplasmic reticulum membrane"/>
    <property type="evidence" value="ECO:0007669"/>
    <property type="project" value="UniProtKB-SubCell"/>
</dbReference>
<keyword evidence="10" id="KW-1185">Reference proteome</keyword>
<evidence type="ECO:0000256" key="7">
    <source>
        <dbReference type="ARBA" id="ARBA00023136"/>
    </source>
</evidence>
<feature type="transmembrane region" description="Helical" evidence="9">
    <location>
        <begin position="93"/>
        <end position="115"/>
    </location>
</feature>
<keyword evidence="7 9" id="KW-0472">Membrane</keyword>
<evidence type="ECO:0000256" key="1">
    <source>
        <dbReference type="ARBA" id="ARBA00004477"/>
    </source>
</evidence>
<protein>
    <recommendedName>
        <fullName evidence="9">Protein RFT1 homolog</fullName>
    </recommendedName>
</protein>
<reference evidence="11" key="1">
    <citation type="submission" date="2019-09" db="UniProtKB">
        <authorList>
            <consortium name="WormBaseParasite"/>
        </authorList>
    </citation>
    <scope>IDENTIFICATION</scope>
</reference>
<evidence type="ECO:0000313" key="10">
    <source>
        <dbReference type="Proteomes" id="UP000050761"/>
    </source>
</evidence>
<feature type="transmembrane region" description="Helical" evidence="9">
    <location>
        <begin position="55"/>
        <end position="81"/>
    </location>
</feature>
<feature type="transmembrane region" description="Helical" evidence="9">
    <location>
        <begin position="12"/>
        <end position="34"/>
    </location>
</feature>
<comment type="caution">
    <text evidence="9">Lacks conserved residue(s) required for the propagation of feature annotation.</text>
</comment>
<name>A0A183G2G4_HELPZ</name>
<evidence type="ECO:0000256" key="6">
    <source>
        <dbReference type="ARBA" id="ARBA00022989"/>
    </source>
</evidence>
<comment type="pathway">
    <text evidence="2">Protein modification; protein glycosylation.</text>
</comment>
<organism evidence="10 11">
    <name type="scientific">Heligmosomoides polygyrus</name>
    <name type="common">Parasitic roundworm</name>
    <dbReference type="NCBI Taxonomy" id="6339"/>
    <lineage>
        <taxon>Eukaryota</taxon>
        <taxon>Metazoa</taxon>
        <taxon>Ecdysozoa</taxon>
        <taxon>Nematoda</taxon>
        <taxon>Chromadorea</taxon>
        <taxon>Rhabditida</taxon>
        <taxon>Rhabditina</taxon>
        <taxon>Rhabditomorpha</taxon>
        <taxon>Strongyloidea</taxon>
        <taxon>Heligmosomidae</taxon>
        <taxon>Heligmosomoides</taxon>
    </lineage>
</organism>
<dbReference type="PANTHER" id="PTHR13117">
    <property type="entry name" value="ENDOPLASMIC RETICULUM MULTISPAN TRANSMEMBRANE PROTEIN-RELATED"/>
    <property type="match status" value="1"/>
</dbReference>